<evidence type="ECO:0000313" key="2">
    <source>
        <dbReference type="Proteomes" id="UP000320475"/>
    </source>
</evidence>
<accession>A0A507CB71</accession>
<name>A0A507CB71_9FUNG</name>
<protein>
    <submittedName>
        <fullName evidence="1">Uncharacterized protein</fullName>
    </submittedName>
</protein>
<gene>
    <name evidence="1" type="ORF">SeLEV6574_g07977</name>
</gene>
<organism evidence="1 2">
    <name type="scientific">Synchytrium endobioticum</name>
    <dbReference type="NCBI Taxonomy" id="286115"/>
    <lineage>
        <taxon>Eukaryota</taxon>
        <taxon>Fungi</taxon>
        <taxon>Fungi incertae sedis</taxon>
        <taxon>Chytridiomycota</taxon>
        <taxon>Chytridiomycota incertae sedis</taxon>
        <taxon>Chytridiomycetes</taxon>
        <taxon>Synchytriales</taxon>
        <taxon>Synchytriaceae</taxon>
        <taxon>Synchytrium</taxon>
    </lineage>
</organism>
<dbReference type="EMBL" id="QEAM01000670">
    <property type="protein sequence ID" value="TPX36862.1"/>
    <property type="molecule type" value="Genomic_DNA"/>
</dbReference>
<proteinExistence type="predicted"/>
<dbReference type="AlphaFoldDB" id="A0A507CB71"/>
<dbReference type="Proteomes" id="UP000320475">
    <property type="component" value="Unassembled WGS sequence"/>
</dbReference>
<reference evidence="1 2" key="1">
    <citation type="journal article" date="2019" name="Sci. Rep.">
        <title>Comparative genomics of chytrid fungi reveal insights into the obligate biotrophic and pathogenic lifestyle of Synchytrium endobioticum.</title>
        <authorList>
            <person name="van de Vossenberg B.T.L.H."/>
            <person name="Warris S."/>
            <person name="Nguyen H.D.T."/>
            <person name="van Gent-Pelzer M.P.E."/>
            <person name="Joly D.L."/>
            <person name="van de Geest H.C."/>
            <person name="Bonants P.J.M."/>
            <person name="Smith D.S."/>
            <person name="Levesque C.A."/>
            <person name="van der Lee T.A.J."/>
        </authorList>
    </citation>
    <scope>NUCLEOTIDE SEQUENCE [LARGE SCALE GENOMIC DNA]</scope>
    <source>
        <strain evidence="1 2">LEV6574</strain>
    </source>
</reference>
<feature type="non-terminal residue" evidence="1">
    <location>
        <position position="1"/>
    </location>
</feature>
<sequence length="67" mass="7429">IPPNTFRVVLNCTASLDTKIVEDADEPSFLYKVRYSACSLEQIVACEKGIVLDQTALPAIFERPSKI</sequence>
<comment type="caution">
    <text evidence="1">The sequence shown here is derived from an EMBL/GenBank/DDBJ whole genome shotgun (WGS) entry which is preliminary data.</text>
</comment>
<evidence type="ECO:0000313" key="1">
    <source>
        <dbReference type="EMBL" id="TPX36862.1"/>
    </source>
</evidence>